<name>A0AAD4BTA9_BOLED</name>
<protein>
    <submittedName>
        <fullName evidence="2">Uncharacterized protein</fullName>
    </submittedName>
</protein>
<organism evidence="2 3">
    <name type="scientific">Boletus edulis BED1</name>
    <dbReference type="NCBI Taxonomy" id="1328754"/>
    <lineage>
        <taxon>Eukaryota</taxon>
        <taxon>Fungi</taxon>
        <taxon>Dikarya</taxon>
        <taxon>Basidiomycota</taxon>
        <taxon>Agaricomycotina</taxon>
        <taxon>Agaricomycetes</taxon>
        <taxon>Agaricomycetidae</taxon>
        <taxon>Boletales</taxon>
        <taxon>Boletineae</taxon>
        <taxon>Boletaceae</taxon>
        <taxon>Boletoideae</taxon>
        <taxon>Boletus</taxon>
    </lineage>
</organism>
<evidence type="ECO:0000256" key="1">
    <source>
        <dbReference type="SAM" id="MobiDB-lite"/>
    </source>
</evidence>
<gene>
    <name evidence="2" type="ORF">L210DRAFT_984966</name>
</gene>
<dbReference type="Proteomes" id="UP001194468">
    <property type="component" value="Unassembled WGS sequence"/>
</dbReference>
<accession>A0AAD4BTA9</accession>
<reference evidence="2" key="1">
    <citation type="submission" date="2019-10" db="EMBL/GenBank/DDBJ databases">
        <authorList>
            <consortium name="DOE Joint Genome Institute"/>
            <person name="Kuo A."/>
            <person name="Miyauchi S."/>
            <person name="Kiss E."/>
            <person name="Drula E."/>
            <person name="Kohler A."/>
            <person name="Sanchez-Garcia M."/>
            <person name="Andreopoulos B."/>
            <person name="Barry K.W."/>
            <person name="Bonito G."/>
            <person name="Buee M."/>
            <person name="Carver A."/>
            <person name="Chen C."/>
            <person name="Cichocki N."/>
            <person name="Clum A."/>
            <person name="Culley D."/>
            <person name="Crous P.W."/>
            <person name="Fauchery L."/>
            <person name="Girlanda M."/>
            <person name="Hayes R."/>
            <person name="Keri Z."/>
            <person name="LaButti K."/>
            <person name="Lipzen A."/>
            <person name="Lombard V."/>
            <person name="Magnuson J."/>
            <person name="Maillard F."/>
            <person name="Morin E."/>
            <person name="Murat C."/>
            <person name="Nolan M."/>
            <person name="Ohm R."/>
            <person name="Pangilinan J."/>
            <person name="Pereira M."/>
            <person name="Perotto S."/>
            <person name="Peter M."/>
            <person name="Riley R."/>
            <person name="Sitrit Y."/>
            <person name="Stielow B."/>
            <person name="Szollosi G."/>
            <person name="Zifcakova L."/>
            <person name="Stursova M."/>
            <person name="Spatafora J.W."/>
            <person name="Tedersoo L."/>
            <person name="Vaario L.-M."/>
            <person name="Yamada A."/>
            <person name="Yan M."/>
            <person name="Wang P."/>
            <person name="Xu J."/>
            <person name="Bruns T."/>
            <person name="Baldrian P."/>
            <person name="Vilgalys R."/>
            <person name="Henrissat B."/>
            <person name="Grigoriev I.V."/>
            <person name="Hibbett D."/>
            <person name="Nagy L.G."/>
            <person name="Martin F.M."/>
        </authorList>
    </citation>
    <scope>NUCLEOTIDE SEQUENCE</scope>
    <source>
        <strain evidence="2">BED1</strain>
    </source>
</reference>
<comment type="caution">
    <text evidence="2">The sequence shown here is derived from an EMBL/GenBank/DDBJ whole genome shotgun (WGS) entry which is preliminary data.</text>
</comment>
<proteinExistence type="predicted"/>
<evidence type="ECO:0000313" key="3">
    <source>
        <dbReference type="Proteomes" id="UP001194468"/>
    </source>
</evidence>
<reference evidence="2" key="2">
    <citation type="journal article" date="2020" name="Nat. Commun.">
        <title>Large-scale genome sequencing of mycorrhizal fungi provides insights into the early evolution of symbiotic traits.</title>
        <authorList>
            <person name="Miyauchi S."/>
            <person name="Kiss E."/>
            <person name="Kuo A."/>
            <person name="Drula E."/>
            <person name="Kohler A."/>
            <person name="Sanchez-Garcia M."/>
            <person name="Morin E."/>
            <person name="Andreopoulos B."/>
            <person name="Barry K.W."/>
            <person name="Bonito G."/>
            <person name="Buee M."/>
            <person name="Carver A."/>
            <person name="Chen C."/>
            <person name="Cichocki N."/>
            <person name="Clum A."/>
            <person name="Culley D."/>
            <person name="Crous P.W."/>
            <person name="Fauchery L."/>
            <person name="Girlanda M."/>
            <person name="Hayes R.D."/>
            <person name="Keri Z."/>
            <person name="LaButti K."/>
            <person name="Lipzen A."/>
            <person name="Lombard V."/>
            <person name="Magnuson J."/>
            <person name="Maillard F."/>
            <person name="Murat C."/>
            <person name="Nolan M."/>
            <person name="Ohm R.A."/>
            <person name="Pangilinan J."/>
            <person name="Pereira M.F."/>
            <person name="Perotto S."/>
            <person name="Peter M."/>
            <person name="Pfister S."/>
            <person name="Riley R."/>
            <person name="Sitrit Y."/>
            <person name="Stielow J.B."/>
            <person name="Szollosi G."/>
            <person name="Zifcakova L."/>
            <person name="Stursova M."/>
            <person name="Spatafora J.W."/>
            <person name="Tedersoo L."/>
            <person name="Vaario L.M."/>
            <person name="Yamada A."/>
            <person name="Yan M."/>
            <person name="Wang P."/>
            <person name="Xu J."/>
            <person name="Bruns T."/>
            <person name="Baldrian P."/>
            <person name="Vilgalys R."/>
            <person name="Dunand C."/>
            <person name="Henrissat B."/>
            <person name="Grigoriev I.V."/>
            <person name="Hibbett D."/>
            <person name="Nagy L.G."/>
            <person name="Martin F.M."/>
        </authorList>
    </citation>
    <scope>NUCLEOTIDE SEQUENCE</scope>
    <source>
        <strain evidence="2">BED1</strain>
    </source>
</reference>
<keyword evidence="3" id="KW-1185">Reference proteome</keyword>
<evidence type="ECO:0000313" key="2">
    <source>
        <dbReference type="EMBL" id="KAF8439346.1"/>
    </source>
</evidence>
<dbReference type="AlphaFoldDB" id="A0AAD4BTA9"/>
<feature type="region of interest" description="Disordered" evidence="1">
    <location>
        <begin position="184"/>
        <end position="237"/>
    </location>
</feature>
<sequence length="422" mass="47291">MSAYVELIGRDVSFREPSEDASSWPSSVSQLVQSLRNELKLPGWLKSGPIPYINQRAVGLIDQLRASADASNVDLWDAPDKIIDKDTEQRLNVVFNSALVDCARVQAVVQAENFTGTPYPKESFLVILVRTAIWDALARLSCLEEVPVVLPRHFSGEAVPILNYMAKSIYVPLVVSICQEMPAEESAPEVDHQSSDESEEDSTVGSESSGCSPPTLSEWLDAPPTNKPEEVEEEPAQVIPPPQFEAYFFAYRPSMVPPPTCHIPVMCMADEEQIPVLMSSLLYQRRVWHISDPLVGLEFSKYDTVIRLFVGWLEDDLSSDRALPRVHLLEVETPVTLDLASPSVALMVSRMFFGLEPYISGIRDAAKNSVDKVFSETQTRSPFSWRIDTDVQHEETSSVESDDIREKVRRWAKNQSCSEEEE</sequence>
<dbReference type="EMBL" id="WHUW01000014">
    <property type="protein sequence ID" value="KAF8439346.1"/>
    <property type="molecule type" value="Genomic_DNA"/>
</dbReference>